<dbReference type="GO" id="GO:0005658">
    <property type="term" value="C:alpha DNA polymerase:primase complex"/>
    <property type="evidence" value="ECO:0007669"/>
    <property type="project" value="TreeGrafter"/>
</dbReference>
<proteinExistence type="predicted"/>
<evidence type="ECO:0000256" key="2">
    <source>
        <dbReference type="ARBA" id="ARBA00023242"/>
    </source>
</evidence>
<organism evidence="3">
    <name type="scientific">Salix viminalis</name>
    <name type="common">Common osier</name>
    <name type="synonym">Basket willow</name>
    <dbReference type="NCBI Taxonomy" id="40686"/>
    <lineage>
        <taxon>Eukaryota</taxon>
        <taxon>Viridiplantae</taxon>
        <taxon>Streptophyta</taxon>
        <taxon>Embryophyta</taxon>
        <taxon>Tracheophyta</taxon>
        <taxon>Spermatophyta</taxon>
        <taxon>Magnoliopsida</taxon>
        <taxon>eudicotyledons</taxon>
        <taxon>Gunneridae</taxon>
        <taxon>Pentapetalae</taxon>
        <taxon>rosids</taxon>
        <taxon>fabids</taxon>
        <taxon>Malpighiales</taxon>
        <taxon>Salicaceae</taxon>
        <taxon>Saliceae</taxon>
        <taxon>Salix</taxon>
    </lineage>
</organism>
<dbReference type="AlphaFoldDB" id="A0A6N2MNH5"/>
<evidence type="ECO:0000313" key="3">
    <source>
        <dbReference type="EMBL" id="VFU55838.1"/>
    </source>
</evidence>
<sequence>MRSQGRQSKFGVRGNIFAVAGMICCDGEGRQNEKVHHAVNQLTASGPFTTTDNFLFEPSDRAASIRRQKMGPLLDSEHAEIKKGTVGRSFDELFCLQMLRRVVSLVEGQGQRKIICINPGRLAKGERGSTFAELKYHGSADKMNACIIRMHIEQFAITEAANANLQNIEGIMEHVKPTIAKANSDEIAAFKRTPDLYPTFFCALWLLSVIHSSQRFKIHTMLTSIALPITTIQEIQAHAGIKPAAPPFR</sequence>
<evidence type="ECO:0000256" key="1">
    <source>
        <dbReference type="ARBA" id="ARBA00004123"/>
    </source>
</evidence>
<dbReference type="PANTHER" id="PTHR23061:SF12">
    <property type="entry name" value="DNA POLYMERASE ALPHA SUBUNIT B"/>
    <property type="match status" value="1"/>
</dbReference>
<protein>
    <submittedName>
        <fullName evidence="3">Uncharacterized protein</fullName>
    </submittedName>
</protein>
<dbReference type="GO" id="GO:0006270">
    <property type="term" value="P:DNA replication initiation"/>
    <property type="evidence" value="ECO:0007669"/>
    <property type="project" value="TreeGrafter"/>
</dbReference>
<comment type="subcellular location">
    <subcellularLocation>
        <location evidence="1">Nucleus</location>
    </subcellularLocation>
</comment>
<gene>
    <name evidence="3" type="ORF">SVIM_LOCUS398643</name>
</gene>
<dbReference type="EMBL" id="CAADRP010001907">
    <property type="protein sequence ID" value="VFU55838.1"/>
    <property type="molecule type" value="Genomic_DNA"/>
</dbReference>
<dbReference type="InterPro" id="IPR016722">
    <property type="entry name" value="DNA_pol_alpha_bsu"/>
</dbReference>
<keyword evidence="2" id="KW-0539">Nucleus</keyword>
<reference evidence="3" key="1">
    <citation type="submission" date="2019-03" db="EMBL/GenBank/DDBJ databases">
        <authorList>
            <person name="Mank J."/>
            <person name="Almeida P."/>
        </authorList>
    </citation>
    <scope>NUCLEOTIDE SEQUENCE</scope>
    <source>
        <strain evidence="3">78183</strain>
    </source>
</reference>
<accession>A0A6N2MNH5</accession>
<dbReference type="Gene3D" id="3.60.21.60">
    <property type="match status" value="1"/>
</dbReference>
<name>A0A6N2MNH5_SALVM</name>
<dbReference type="PANTHER" id="PTHR23061">
    <property type="entry name" value="DNA POLYMERASE 2 ALPHA 70 KDA SUBUNIT"/>
    <property type="match status" value="1"/>
</dbReference>